<gene>
    <name evidence="3" type="ORF">M0812_28176</name>
</gene>
<keyword evidence="2" id="KW-0812">Transmembrane</keyword>
<accession>A0AAV7Y7B9</accession>
<dbReference type="Proteomes" id="UP001146793">
    <property type="component" value="Unassembled WGS sequence"/>
</dbReference>
<dbReference type="EMBL" id="JANTQA010000070">
    <property type="protein sequence ID" value="KAJ3425731.1"/>
    <property type="molecule type" value="Genomic_DNA"/>
</dbReference>
<feature type="compositionally biased region" description="Polar residues" evidence="1">
    <location>
        <begin position="399"/>
        <end position="411"/>
    </location>
</feature>
<evidence type="ECO:0000256" key="2">
    <source>
        <dbReference type="SAM" id="Phobius"/>
    </source>
</evidence>
<sequence length="438" mass="48783">MTDPKMVIGEMTYSPDDSFVIGSTFEYTLEYEVLEAFDTATVQVALYYTDFDGDPMFSHTLNYCDFFGCPSPVRNRTKKGSDITIPAYAVGKYKAHLEIIVGEEMWGCVNFIFDMKKKSGEPQCEYESFMDFAEITESLAKYEELEVSKRVVGEWIQIGDLGEHSSTLERGSFSKLDSSEDNNFATPISPDDFQWCLNGTMINSYEEGGNYYHEYEADIWIGSKAHEMDTWDEYYMRGNAKFTGIWSSSDDEMIGIHTGELNFSPEMHMPKGYDGPLTYGKLNPIPIEYDSDSGIVTTEKRTDYCGCDVDECGVCGGDGTSCATPTPSPSTDTKSDDNNNTIIAVSIIVPIAAIVIIVLIIVLVRQRNKKKSAQTEIISANRFGNTGMSWSQITKDNVKSSFSKSGSTGNTENKDDDDDDFSFDPTDDDSLGELDDSD</sequence>
<feature type="compositionally biased region" description="Acidic residues" evidence="1">
    <location>
        <begin position="414"/>
        <end position="438"/>
    </location>
</feature>
<feature type="transmembrane region" description="Helical" evidence="2">
    <location>
        <begin position="342"/>
        <end position="364"/>
    </location>
</feature>
<evidence type="ECO:0000256" key="1">
    <source>
        <dbReference type="SAM" id="MobiDB-lite"/>
    </source>
</evidence>
<organism evidence="3 4">
    <name type="scientific">Anaeramoeba flamelloides</name>
    <dbReference type="NCBI Taxonomy" id="1746091"/>
    <lineage>
        <taxon>Eukaryota</taxon>
        <taxon>Metamonada</taxon>
        <taxon>Anaeramoebidae</taxon>
        <taxon>Anaeramoeba</taxon>
    </lineage>
</organism>
<name>A0AAV7Y7B9_9EUKA</name>
<dbReference type="AlphaFoldDB" id="A0AAV7Y7B9"/>
<evidence type="ECO:0000313" key="4">
    <source>
        <dbReference type="Proteomes" id="UP001146793"/>
    </source>
</evidence>
<proteinExistence type="predicted"/>
<comment type="caution">
    <text evidence="3">The sequence shown here is derived from an EMBL/GenBank/DDBJ whole genome shotgun (WGS) entry which is preliminary data.</text>
</comment>
<keyword evidence="2" id="KW-0472">Membrane</keyword>
<protein>
    <submittedName>
        <fullName evidence="3">Uncharacterized protein</fullName>
    </submittedName>
</protein>
<reference evidence="3" key="1">
    <citation type="submission" date="2022-08" db="EMBL/GenBank/DDBJ databases">
        <title>Novel sulphate-reducing endosymbionts in the free-living metamonad Anaeramoeba.</title>
        <authorList>
            <person name="Jerlstrom-Hultqvist J."/>
            <person name="Cepicka I."/>
            <person name="Gallot-Lavallee L."/>
            <person name="Salas-Leiva D."/>
            <person name="Curtis B.A."/>
            <person name="Zahonova K."/>
            <person name="Pipaliya S."/>
            <person name="Dacks J."/>
            <person name="Roger A.J."/>
        </authorList>
    </citation>
    <scope>NUCLEOTIDE SEQUENCE</scope>
    <source>
        <strain evidence="3">Busselton2</strain>
    </source>
</reference>
<keyword evidence="2" id="KW-1133">Transmembrane helix</keyword>
<feature type="region of interest" description="Disordered" evidence="1">
    <location>
        <begin position="399"/>
        <end position="438"/>
    </location>
</feature>
<evidence type="ECO:0000313" key="3">
    <source>
        <dbReference type="EMBL" id="KAJ3425731.1"/>
    </source>
</evidence>